<dbReference type="InterPro" id="IPR011006">
    <property type="entry name" value="CheY-like_superfamily"/>
</dbReference>
<evidence type="ECO:0000313" key="7">
    <source>
        <dbReference type="Proteomes" id="UP000215896"/>
    </source>
</evidence>
<dbReference type="PIRSF" id="PIRSF036625">
    <property type="entry name" value="GAF_ANTAR"/>
    <property type="match status" value="1"/>
</dbReference>
<reference evidence="6 7" key="1">
    <citation type="submission" date="2017-07" db="EMBL/GenBank/DDBJ databases">
        <title>Draft whole genome sequences of clinical Proprionibacteriaceae strains.</title>
        <authorList>
            <person name="Bernier A.-M."/>
            <person name="Bernard K."/>
            <person name="Domingo M.-C."/>
        </authorList>
    </citation>
    <scope>NUCLEOTIDE SEQUENCE [LARGE SCALE GENOMIC DNA]</scope>
    <source>
        <strain evidence="6 7">NML 030167</strain>
    </source>
</reference>
<evidence type="ECO:0000259" key="5">
    <source>
        <dbReference type="PROSITE" id="PS50921"/>
    </source>
</evidence>
<organism evidence="6 7">
    <name type="scientific">Enemella evansiae</name>
    <dbReference type="NCBI Taxonomy" id="2016499"/>
    <lineage>
        <taxon>Bacteria</taxon>
        <taxon>Bacillati</taxon>
        <taxon>Actinomycetota</taxon>
        <taxon>Actinomycetes</taxon>
        <taxon>Propionibacteriales</taxon>
        <taxon>Propionibacteriaceae</taxon>
        <taxon>Enemella</taxon>
    </lineage>
</organism>
<evidence type="ECO:0000256" key="3">
    <source>
        <dbReference type="ARBA" id="ARBA00023015"/>
    </source>
</evidence>
<keyword evidence="1" id="KW-0808">Transferase</keyword>
<dbReference type="GO" id="GO:0003723">
    <property type="term" value="F:RNA binding"/>
    <property type="evidence" value="ECO:0007669"/>
    <property type="project" value="InterPro"/>
</dbReference>
<accession>A0A255GAJ9</accession>
<evidence type="ECO:0000256" key="1">
    <source>
        <dbReference type="ARBA" id="ARBA00022679"/>
    </source>
</evidence>
<evidence type="ECO:0000256" key="4">
    <source>
        <dbReference type="ARBA" id="ARBA00023163"/>
    </source>
</evidence>
<name>A0A255GAJ9_9ACTN</name>
<dbReference type="InterPro" id="IPR036388">
    <property type="entry name" value="WH-like_DNA-bd_sf"/>
</dbReference>
<keyword evidence="7" id="KW-1185">Reference proteome</keyword>
<dbReference type="SUPFAM" id="SSF52172">
    <property type="entry name" value="CheY-like"/>
    <property type="match status" value="1"/>
</dbReference>
<dbReference type="Gene3D" id="1.10.10.10">
    <property type="entry name" value="Winged helix-like DNA-binding domain superfamily/Winged helix DNA-binding domain"/>
    <property type="match status" value="1"/>
</dbReference>
<feature type="domain" description="ANTAR" evidence="5">
    <location>
        <begin position="186"/>
        <end position="247"/>
    </location>
</feature>
<dbReference type="InterPro" id="IPR003018">
    <property type="entry name" value="GAF"/>
</dbReference>
<evidence type="ECO:0000313" key="6">
    <source>
        <dbReference type="EMBL" id="OYO12939.1"/>
    </source>
</evidence>
<dbReference type="SMART" id="SM01012">
    <property type="entry name" value="ANTAR"/>
    <property type="match status" value="1"/>
</dbReference>
<evidence type="ECO:0000256" key="2">
    <source>
        <dbReference type="ARBA" id="ARBA00022777"/>
    </source>
</evidence>
<gene>
    <name evidence="6" type="ORF">CGZ94_13740</name>
</gene>
<proteinExistence type="predicted"/>
<dbReference type="SUPFAM" id="SSF55781">
    <property type="entry name" value="GAF domain-like"/>
    <property type="match status" value="1"/>
</dbReference>
<dbReference type="Pfam" id="PF03861">
    <property type="entry name" value="ANTAR"/>
    <property type="match status" value="1"/>
</dbReference>
<keyword evidence="3" id="KW-0805">Transcription regulation</keyword>
<sequence length="259" mass="27582">MVRGLQLRRGEPMLDSEVGLAIDTSVGSLIDELTAGQPSLDEVLNRVVDYAVRLLDRVEGASITIFGEDMKPFTMVASDDWVHAVDRVQYSTQQGPCIEVAATSAPTSGSADLAVSDHWPVFGPRAAQLGVGAILAAGLSAHPDPAKADSPPGALNLYSRESFAFEARDRDQAVLIAAIAGMAVRLTQARITAERLREALSSRDVIGQAKGILMERHGLTEERAFAMLRSTSNQLNVKLRVVAAGLASAQEHSAAVLDR</sequence>
<dbReference type="Gene3D" id="3.30.450.40">
    <property type="match status" value="1"/>
</dbReference>
<dbReference type="PROSITE" id="PS50921">
    <property type="entry name" value="ANTAR"/>
    <property type="match status" value="1"/>
</dbReference>
<comment type="caution">
    <text evidence="6">The sequence shown here is derived from an EMBL/GenBank/DDBJ whole genome shotgun (WGS) entry which is preliminary data.</text>
</comment>
<protein>
    <recommendedName>
        <fullName evidence="5">ANTAR domain-containing protein</fullName>
    </recommendedName>
</protein>
<dbReference type="SMART" id="SM00065">
    <property type="entry name" value="GAF"/>
    <property type="match status" value="1"/>
</dbReference>
<dbReference type="AlphaFoldDB" id="A0A255GAJ9"/>
<dbReference type="GO" id="GO:0016301">
    <property type="term" value="F:kinase activity"/>
    <property type="evidence" value="ECO:0007669"/>
    <property type="project" value="UniProtKB-KW"/>
</dbReference>
<dbReference type="InterPro" id="IPR005561">
    <property type="entry name" value="ANTAR"/>
</dbReference>
<dbReference type="Proteomes" id="UP000215896">
    <property type="component" value="Unassembled WGS sequence"/>
</dbReference>
<keyword evidence="4" id="KW-0804">Transcription</keyword>
<dbReference type="InterPro" id="IPR029016">
    <property type="entry name" value="GAF-like_dom_sf"/>
</dbReference>
<dbReference type="EMBL" id="NMVO01000014">
    <property type="protein sequence ID" value="OYO12939.1"/>
    <property type="molecule type" value="Genomic_DNA"/>
</dbReference>
<dbReference type="InterPro" id="IPR012074">
    <property type="entry name" value="GAF_ANTAR"/>
</dbReference>
<keyword evidence="2" id="KW-0418">Kinase</keyword>